<dbReference type="EMBL" id="BAABDE010000002">
    <property type="protein sequence ID" value="GAA3773559.1"/>
    <property type="molecule type" value="Genomic_DNA"/>
</dbReference>
<proteinExistence type="predicted"/>
<evidence type="ECO:0000313" key="3">
    <source>
        <dbReference type="Proteomes" id="UP001501009"/>
    </source>
</evidence>
<accession>A0ABP7GRS1</accession>
<name>A0ABP7GRS1_9ACTN</name>
<reference evidence="3" key="1">
    <citation type="journal article" date="2019" name="Int. J. Syst. Evol. Microbiol.">
        <title>The Global Catalogue of Microorganisms (GCM) 10K type strain sequencing project: providing services to taxonomists for standard genome sequencing and annotation.</title>
        <authorList>
            <consortium name="The Broad Institute Genomics Platform"/>
            <consortium name="The Broad Institute Genome Sequencing Center for Infectious Disease"/>
            <person name="Wu L."/>
            <person name="Ma J."/>
        </authorList>
    </citation>
    <scope>NUCLEOTIDE SEQUENCE [LARGE SCALE GENOMIC DNA]</scope>
    <source>
        <strain evidence="3">JCM 17138</strain>
    </source>
</reference>
<organism evidence="2 3">
    <name type="scientific">Streptomyces coacervatus</name>
    <dbReference type="NCBI Taxonomy" id="647381"/>
    <lineage>
        <taxon>Bacteria</taxon>
        <taxon>Bacillati</taxon>
        <taxon>Actinomycetota</taxon>
        <taxon>Actinomycetes</taxon>
        <taxon>Kitasatosporales</taxon>
        <taxon>Streptomycetaceae</taxon>
        <taxon>Streptomyces</taxon>
    </lineage>
</organism>
<sequence length="161" mass="16008">MTYASCPAASFTDTGLAGCATDAGSSRATTGRSAGSESDPAFVTAHTAPASASMKATRSAGSPGSTGTYAAPAIHTPTIAVTMSTPRGRLRATTDSGPTPDCRSRRARRFACATNIPYESSVPSQITAVASGVRAAWAAISCGTESAGIAAAVSFHSTSAR</sequence>
<comment type="caution">
    <text evidence="2">The sequence shown here is derived from an EMBL/GenBank/DDBJ whole genome shotgun (WGS) entry which is preliminary data.</text>
</comment>
<evidence type="ECO:0000256" key="1">
    <source>
        <dbReference type="SAM" id="MobiDB-lite"/>
    </source>
</evidence>
<dbReference type="Proteomes" id="UP001501009">
    <property type="component" value="Unassembled WGS sequence"/>
</dbReference>
<gene>
    <name evidence="2" type="ORF">GCM10022403_005860</name>
</gene>
<feature type="region of interest" description="Disordered" evidence="1">
    <location>
        <begin position="47"/>
        <end position="71"/>
    </location>
</feature>
<protein>
    <submittedName>
        <fullName evidence="2">Uncharacterized protein</fullName>
    </submittedName>
</protein>
<keyword evidence="3" id="KW-1185">Reference proteome</keyword>
<evidence type="ECO:0000313" key="2">
    <source>
        <dbReference type="EMBL" id="GAA3773559.1"/>
    </source>
</evidence>
<feature type="compositionally biased region" description="Polar residues" evidence="1">
    <location>
        <begin position="54"/>
        <end position="68"/>
    </location>
</feature>